<dbReference type="PANTHER" id="PTHR30121:SF6">
    <property type="entry name" value="SLR6007 PROTEIN"/>
    <property type="match status" value="1"/>
</dbReference>
<dbReference type="AlphaFoldDB" id="A0A2N5J7C7"/>
<dbReference type="OrthoDB" id="9804380at2"/>
<comment type="caution">
    <text evidence="2">The sequence shown here is derived from an EMBL/GenBank/DDBJ whole genome shotgun (WGS) entry which is preliminary data.</text>
</comment>
<feature type="compositionally biased region" description="Basic residues" evidence="1">
    <location>
        <begin position="1"/>
        <end position="11"/>
    </location>
</feature>
<dbReference type="Proteomes" id="UP000235050">
    <property type="component" value="Unassembled WGS sequence"/>
</dbReference>
<dbReference type="RefSeq" id="WP_133124926.1">
    <property type="nucleotide sequence ID" value="NZ_NMWU01000045.1"/>
</dbReference>
<dbReference type="Gene3D" id="1.10.8.730">
    <property type="match status" value="1"/>
</dbReference>
<evidence type="ECO:0000256" key="1">
    <source>
        <dbReference type="SAM" id="MobiDB-lite"/>
    </source>
</evidence>
<evidence type="ECO:0000313" key="2">
    <source>
        <dbReference type="EMBL" id="PLS30110.1"/>
    </source>
</evidence>
<evidence type="ECO:0000313" key="3">
    <source>
        <dbReference type="Proteomes" id="UP000235050"/>
    </source>
</evidence>
<dbReference type="SUPFAM" id="SSF52540">
    <property type="entry name" value="P-loop containing nucleoside triphosphate hydrolases"/>
    <property type="match status" value="1"/>
</dbReference>
<dbReference type="EMBL" id="NMWU01000045">
    <property type="protein sequence ID" value="PLS30110.1"/>
    <property type="molecule type" value="Genomic_DNA"/>
</dbReference>
<organism evidence="2 3">
    <name type="scientific">Bifidobacterium margollesii</name>
    <dbReference type="NCBI Taxonomy" id="2020964"/>
    <lineage>
        <taxon>Bacteria</taxon>
        <taxon>Bacillati</taxon>
        <taxon>Actinomycetota</taxon>
        <taxon>Actinomycetes</taxon>
        <taxon>Bifidobacteriales</taxon>
        <taxon>Bifidobacteriaceae</taxon>
        <taxon>Bifidobacterium</taxon>
    </lineage>
</organism>
<keyword evidence="3" id="KW-1185">Reference proteome</keyword>
<dbReference type="NCBIfam" id="NF045971">
    <property type="entry name" value="conju_CD1110"/>
    <property type="match status" value="1"/>
</dbReference>
<dbReference type="InterPro" id="IPR051162">
    <property type="entry name" value="T4SS_component"/>
</dbReference>
<feature type="region of interest" description="Disordered" evidence="1">
    <location>
        <begin position="1"/>
        <end position="31"/>
    </location>
</feature>
<dbReference type="Gene3D" id="3.40.50.300">
    <property type="entry name" value="P-loop containing nucleotide triphosphate hydrolases"/>
    <property type="match status" value="1"/>
</dbReference>
<sequence>MLLFGKSKRHAAKDGAKTPEGGAGTGREARRRVREARELMPWDSMLPSGAAMLAGERWSLSLEVADVNYLIATEEHQIEILDKWAKVLNMFDADTDVQITVVNRTVGIDEVARSLRMGRMGDRLDPLRDEFDRTVEATLSRSSSNTVTRKVLTISVRERDPEQAMILLNRLALSVSSQINAIDGCRVERMTRAARLSMVSDLLRPDEPFAFDEETFNRLPGRPSTKDYTTPSAIDVHDPRTLILSNPRGDTWHRTLWIRDYPPEMSDRLIGKLADLRAPITVSIHFTPHARGEGIEAVKRKLVEIDMQIIGERRRNMKQNLPADEIPADLADAKEQASRLRDDLQHSNQHLIDSVVVIGVSAPDEATLEQTVRDVLAVTRQESCVCEPVAYMQLEGLAAELPLGVDPLPMRRTLTTSSAAILIPFTTQEIRQPGGVWFGVNARSGNALAVDRTTLMNQNGFHLGTTGSGKSQFAKLEITQRVLTGRDVVITIDPEHEYTPLVRALGGVEIEIGPESSQRINPMDISYEDDDGGDPIRSKAVRVLDMLGALIGGTDGLAPEAKGLFDRYVLQLYRERRADPGLGQPTLRDLHDLLDRSGAELGERLAAQIEMYTNGSLSGFAERTNVDLSAARFVNFDVSRLDGELRTFGMMVVLDAVWNRVLANRREGIRTWVYADEFHRFFSNRYAAKTFLDMFKRARKYGLALTGITQNIEELLMNDDARLMLSNSEYLVLLNQTASDADSLQNLLHLSDEQRQFFTGVNAGCGLMKAGRAWVPFDSRIPTDGMLYRLFSTRFGEAGSR</sequence>
<protein>
    <submittedName>
        <fullName evidence="2">DUF87 domain-containing protein</fullName>
    </submittedName>
</protein>
<reference evidence="2 3" key="1">
    <citation type="submission" date="2017-07" db="EMBL/GenBank/DDBJ databases">
        <title>Bifidobacterium novel species.</title>
        <authorList>
            <person name="Lugli G.A."/>
            <person name="Milani C."/>
            <person name="Duranti S."/>
            <person name="Mangifesta M."/>
        </authorList>
    </citation>
    <scope>NUCLEOTIDE SEQUENCE [LARGE SCALE GENOMIC DNA]</scope>
    <source>
        <strain evidence="3">Uis1B</strain>
    </source>
</reference>
<proteinExistence type="predicted"/>
<dbReference type="InterPro" id="IPR027417">
    <property type="entry name" value="P-loop_NTPase"/>
</dbReference>
<dbReference type="PANTHER" id="PTHR30121">
    <property type="entry name" value="UNCHARACTERIZED PROTEIN YJGR-RELATED"/>
    <property type="match status" value="1"/>
</dbReference>
<name>A0A2N5J7C7_9BIFI</name>
<accession>A0A2N5J7C7</accession>
<gene>
    <name evidence="2" type="ORF">Uis1B_2061</name>
</gene>